<sequence>MEDRLKALTNSVSPSDAEKLADELSSFDDVKLTDDEQQRILSSVMRKAGFEMNETNSVIQTKRNITAKTYNSDDNKPSGRIQLRRGGAVAACLAILLAGGVIFSLNRNMHNTVPNKDRDSSIYNETVTTDIEDDEDSSYIDSETDSDDITDESSSDNTDSKTDSKTDNKTDNKNNNKTDSKTDSKKDNTTNLNNGNNQNVVVDTNKENSKENKSENKTENTNSLKDRNTEELVNKLNAAYPDYSIEKLNDNRYVLYYWDNSIQEAGDDYLTYYVIYDVPSDSFIKSFKTKGRNGHSLDGKFVSVSGLLDNAGHYNLLKATVFDDNGNAVYNYDVNFKQLGIGDNEVVGAHTRFSADGKKMYISLSNTNNFEGDIIYRIDYEDQKKAKKIYEYNTDFHGYGMGYNESNGLILVDRIENDYTTFERHVELELINADGDSTQEPYKLYDGKTYPNIATTPDAIYCAFCEENYILAITPDDNGNVNVGGKKCSITRYDLGGYSDVYFNGRYVTSANITDNGKLKCTLYETSGSQLTELRTIETDIESPEYCYVYASLDEFKGEITGEFHVARYKEEVNSLAYPQNTDNKRSTLYFFK</sequence>
<keyword evidence="2" id="KW-0812">Transmembrane</keyword>
<dbReference type="OrthoDB" id="1828269at2"/>
<proteinExistence type="predicted"/>
<accession>A0A1H7NBA4</accession>
<feature type="region of interest" description="Disordered" evidence="1">
    <location>
        <begin position="128"/>
        <end position="228"/>
    </location>
</feature>
<evidence type="ECO:0000313" key="4">
    <source>
        <dbReference type="Proteomes" id="UP000186015"/>
    </source>
</evidence>
<feature type="compositionally biased region" description="Basic and acidic residues" evidence="1">
    <location>
        <begin position="204"/>
        <end position="228"/>
    </location>
</feature>
<feature type="compositionally biased region" description="Basic and acidic residues" evidence="1">
    <location>
        <begin position="158"/>
        <end position="188"/>
    </location>
</feature>
<feature type="compositionally biased region" description="Acidic residues" evidence="1">
    <location>
        <begin position="130"/>
        <end position="154"/>
    </location>
</feature>
<organism evidence="3 4">
    <name type="scientific">Ruminococcus albus</name>
    <dbReference type="NCBI Taxonomy" id="1264"/>
    <lineage>
        <taxon>Bacteria</taxon>
        <taxon>Bacillati</taxon>
        <taxon>Bacillota</taxon>
        <taxon>Clostridia</taxon>
        <taxon>Eubacteriales</taxon>
        <taxon>Oscillospiraceae</taxon>
        <taxon>Ruminococcus</taxon>
    </lineage>
</organism>
<feature type="transmembrane region" description="Helical" evidence="2">
    <location>
        <begin position="86"/>
        <end position="105"/>
    </location>
</feature>
<keyword evidence="2" id="KW-1133">Transmembrane helix</keyword>
<dbReference type="EMBL" id="FOAT01000014">
    <property type="protein sequence ID" value="SEL20591.1"/>
    <property type="molecule type" value="Genomic_DNA"/>
</dbReference>
<reference evidence="3 4" key="1">
    <citation type="submission" date="2016-10" db="EMBL/GenBank/DDBJ databases">
        <authorList>
            <person name="de Groot N.N."/>
        </authorList>
    </citation>
    <scope>NUCLEOTIDE SEQUENCE [LARGE SCALE GENOMIC DNA]</scope>
    <source>
        <strain evidence="3 4">KH2T6</strain>
    </source>
</reference>
<protein>
    <submittedName>
        <fullName evidence="3">Uncharacterized protein</fullName>
    </submittedName>
</protein>
<keyword evidence="2" id="KW-0472">Membrane</keyword>
<dbReference type="SUPFAM" id="SSF75011">
    <property type="entry name" value="3-carboxy-cis,cis-mucoante lactonizing enzyme"/>
    <property type="match status" value="1"/>
</dbReference>
<gene>
    <name evidence="3" type="ORF">SAMN05216469_11475</name>
</gene>
<dbReference type="Proteomes" id="UP000186015">
    <property type="component" value="Unassembled WGS sequence"/>
</dbReference>
<evidence type="ECO:0000256" key="2">
    <source>
        <dbReference type="SAM" id="Phobius"/>
    </source>
</evidence>
<dbReference type="AlphaFoldDB" id="A0A1H7NBA4"/>
<dbReference type="RefSeq" id="WP_074834831.1">
    <property type="nucleotide sequence ID" value="NZ_FOAT01000014.1"/>
</dbReference>
<feature type="compositionally biased region" description="Low complexity" evidence="1">
    <location>
        <begin position="189"/>
        <end position="203"/>
    </location>
</feature>
<evidence type="ECO:0000256" key="1">
    <source>
        <dbReference type="SAM" id="MobiDB-lite"/>
    </source>
</evidence>
<evidence type="ECO:0000313" key="3">
    <source>
        <dbReference type="EMBL" id="SEL20591.1"/>
    </source>
</evidence>
<name>A0A1H7NBA4_RUMAL</name>